<dbReference type="OrthoDB" id="259903at2759"/>
<dbReference type="PANTHER" id="PTHR38827:SF1">
    <property type="entry name" value="T. BRUCEI SPP.-SPECIFIC PROTEIN"/>
    <property type="match status" value="1"/>
</dbReference>
<proteinExistence type="predicted"/>
<dbReference type="Proteomes" id="UP000051952">
    <property type="component" value="Unassembled WGS sequence"/>
</dbReference>
<keyword evidence="2" id="KW-1185">Reference proteome</keyword>
<evidence type="ECO:0000313" key="1">
    <source>
        <dbReference type="EMBL" id="CUF36258.1"/>
    </source>
</evidence>
<organism evidence="1 2">
    <name type="scientific">Bodo saltans</name>
    <name type="common">Flagellated protozoan</name>
    <dbReference type="NCBI Taxonomy" id="75058"/>
    <lineage>
        <taxon>Eukaryota</taxon>
        <taxon>Discoba</taxon>
        <taxon>Euglenozoa</taxon>
        <taxon>Kinetoplastea</taxon>
        <taxon>Metakinetoplastina</taxon>
        <taxon>Eubodonida</taxon>
        <taxon>Bodonidae</taxon>
        <taxon>Bodo</taxon>
    </lineage>
</organism>
<name>A0A0S4IR74_BODSA</name>
<evidence type="ECO:0000313" key="2">
    <source>
        <dbReference type="Proteomes" id="UP000051952"/>
    </source>
</evidence>
<dbReference type="PANTHER" id="PTHR38827">
    <property type="entry name" value="T. BRUCEI SPP.-SPECIFIC PROTEIN-RELATED"/>
    <property type="match status" value="1"/>
</dbReference>
<reference evidence="2" key="1">
    <citation type="submission" date="2015-09" db="EMBL/GenBank/DDBJ databases">
        <authorList>
            <consortium name="Pathogen Informatics"/>
        </authorList>
    </citation>
    <scope>NUCLEOTIDE SEQUENCE [LARGE SCALE GENOMIC DNA]</scope>
    <source>
        <strain evidence="2">Lake Konstanz</strain>
    </source>
</reference>
<feature type="non-terminal residue" evidence="1">
    <location>
        <position position="1"/>
    </location>
</feature>
<gene>
    <name evidence="1" type="ORF">BSAL_61815</name>
</gene>
<accession>A0A0S4IR74</accession>
<protein>
    <submittedName>
        <fullName evidence="1">Uncharacterized protein</fullName>
    </submittedName>
</protein>
<dbReference type="EMBL" id="CYKH01000307">
    <property type="protein sequence ID" value="CUF36258.1"/>
    <property type="molecule type" value="Genomic_DNA"/>
</dbReference>
<dbReference type="AlphaFoldDB" id="A0A0S4IR74"/>
<sequence length="164" mass="18148">LRSEKVMCACESFSLRKVVLARRETLCLRLVSELRSVSFTFFFALLTNMFFEHSPFMFARRVFSSAGLPRAMWSTMHVQSATQAARMLPMFTPLSNAPCKAVAMSQLVAGLNSVAIASAAELNAMGLLPIEAIVAQLLSNPLSLLTIFHCSMTRYPPIQKPDDI</sequence>
<dbReference type="VEuPathDB" id="TriTrypDB:BSAL_61815"/>